<keyword evidence="15" id="KW-1185">Reference proteome</keyword>
<keyword evidence="8" id="KW-0067">ATP-binding</keyword>
<keyword evidence="2" id="KW-1003">Cell membrane</keyword>
<dbReference type="PANTHER" id="PTHR34220">
    <property type="entry name" value="SENSOR HISTIDINE KINASE YPDA"/>
    <property type="match status" value="1"/>
</dbReference>
<evidence type="ECO:0000256" key="6">
    <source>
        <dbReference type="ARBA" id="ARBA00022741"/>
    </source>
</evidence>
<evidence type="ECO:0000256" key="4">
    <source>
        <dbReference type="ARBA" id="ARBA00022679"/>
    </source>
</evidence>
<keyword evidence="10" id="KW-0902">Two-component regulatory system</keyword>
<dbReference type="Pfam" id="PF06580">
    <property type="entry name" value="His_kinase"/>
    <property type="match status" value="1"/>
</dbReference>
<feature type="domain" description="HAMP" evidence="13">
    <location>
        <begin position="318"/>
        <end position="370"/>
    </location>
</feature>
<keyword evidence="9 12" id="KW-1133">Transmembrane helix</keyword>
<dbReference type="GO" id="GO:0016301">
    <property type="term" value="F:kinase activity"/>
    <property type="evidence" value="ECO:0007669"/>
    <property type="project" value="UniProtKB-KW"/>
</dbReference>
<dbReference type="InterPro" id="IPR036890">
    <property type="entry name" value="HATPase_C_sf"/>
</dbReference>
<dbReference type="RefSeq" id="WP_210037967.1">
    <property type="nucleotide sequence ID" value="NZ_JBHLVU010000022.1"/>
</dbReference>
<dbReference type="InterPro" id="IPR003660">
    <property type="entry name" value="HAMP_dom"/>
</dbReference>
<accession>A0ABS7C2X2</accession>
<comment type="caution">
    <text evidence="14">The sequence shown here is derived from an EMBL/GenBank/DDBJ whole genome shotgun (WGS) entry which is preliminary data.</text>
</comment>
<dbReference type="PROSITE" id="PS50885">
    <property type="entry name" value="HAMP"/>
    <property type="match status" value="1"/>
</dbReference>
<dbReference type="Gene3D" id="3.30.565.10">
    <property type="entry name" value="Histidine kinase-like ATPase, C-terminal domain"/>
    <property type="match status" value="1"/>
</dbReference>
<evidence type="ECO:0000256" key="10">
    <source>
        <dbReference type="ARBA" id="ARBA00023012"/>
    </source>
</evidence>
<dbReference type="EMBL" id="JAHZIK010000328">
    <property type="protein sequence ID" value="MBW7455247.1"/>
    <property type="molecule type" value="Genomic_DNA"/>
</dbReference>
<gene>
    <name evidence="14" type="ORF">K0U00_14570</name>
</gene>
<keyword evidence="5 12" id="KW-0812">Transmembrane</keyword>
<proteinExistence type="predicted"/>
<evidence type="ECO:0000259" key="13">
    <source>
        <dbReference type="PROSITE" id="PS50885"/>
    </source>
</evidence>
<keyword evidence="11 12" id="KW-0472">Membrane</keyword>
<keyword evidence="7 14" id="KW-0418">Kinase</keyword>
<evidence type="ECO:0000313" key="14">
    <source>
        <dbReference type="EMBL" id="MBW7455247.1"/>
    </source>
</evidence>
<evidence type="ECO:0000313" key="15">
    <source>
        <dbReference type="Proteomes" id="UP001519887"/>
    </source>
</evidence>
<dbReference type="SMART" id="SM00304">
    <property type="entry name" value="HAMP"/>
    <property type="match status" value="1"/>
</dbReference>
<organism evidence="14 15">
    <name type="scientific">Paenibacillus sepulcri</name>
    <dbReference type="NCBI Taxonomy" id="359917"/>
    <lineage>
        <taxon>Bacteria</taxon>
        <taxon>Bacillati</taxon>
        <taxon>Bacillota</taxon>
        <taxon>Bacilli</taxon>
        <taxon>Bacillales</taxon>
        <taxon>Paenibacillaceae</taxon>
        <taxon>Paenibacillus</taxon>
    </lineage>
</organism>
<dbReference type="SUPFAM" id="SSF158472">
    <property type="entry name" value="HAMP domain-like"/>
    <property type="match status" value="1"/>
</dbReference>
<name>A0ABS7C2X2_9BACL</name>
<protein>
    <submittedName>
        <fullName evidence="14">Sensor histidine kinase</fullName>
    </submittedName>
</protein>
<evidence type="ECO:0000256" key="5">
    <source>
        <dbReference type="ARBA" id="ARBA00022692"/>
    </source>
</evidence>
<evidence type="ECO:0000256" key="11">
    <source>
        <dbReference type="ARBA" id="ARBA00023136"/>
    </source>
</evidence>
<sequence>MHAGWRLSIRRSIFIKFSLAFILVGPIPIASLGYWLLDSFSTQAERYNTSNLEQMMLYLSKNSNQVIDEYDNLSKLMYTNPDRYNQLYDVLNATGVTADAQRNTVMDDFLKTIISSDRYIQNALFIDGGRDLIYTQSRQSKLFEESEFRSLNWGEEAKTNLKGLSFFSTHPEQYYFGSKRQVVTFARNLIDKSTTLEGHPHVLGTLYFDVDLNVFVNLLADINLNDEDIIRIETSSGTVVYENHGQDIGRPADPRAEEGDPAMTIAYDQPISSIGLMLKGRFSKQEMNNRLSQFQDALVFALGGCIVLLVALAIVFSRRFTKPILNVIRQMTKMESGNLNIQVPVKSEDEIGQLAHGFNRMAKQLEQFIKEAYLAEIRNRQSELNALKSQIRPHYLYNTLEVIRMCAVTSDNMRVADMIHSLSNQLKYVLDYGEDLVTLAQEMDHVQNYFRLIRIRFDDTIQLEINMDEDIPLSSPMLKLSIQPLIENAVQHGILPNGGWGKIRVNIVRTDQNRLTVTVIDDGIGMEESKLHQLSSYLKGLPMDSERLHVGLKNVHDRLSSLFGHAYGLAINSIPYVGTSVRFSIPLVKEETDHAKRSAG</sequence>
<feature type="transmembrane region" description="Helical" evidence="12">
    <location>
        <begin position="12"/>
        <end position="37"/>
    </location>
</feature>
<evidence type="ECO:0000256" key="3">
    <source>
        <dbReference type="ARBA" id="ARBA00022553"/>
    </source>
</evidence>
<evidence type="ECO:0000256" key="1">
    <source>
        <dbReference type="ARBA" id="ARBA00004651"/>
    </source>
</evidence>
<dbReference type="InterPro" id="IPR050640">
    <property type="entry name" value="Bact_2-comp_sensor_kinase"/>
</dbReference>
<dbReference type="Proteomes" id="UP001519887">
    <property type="component" value="Unassembled WGS sequence"/>
</dbReference>
<dbReference type="Pfam" id="PF02518">
    <property type="entry name" value="HATPase_c"/>
    <property type="match status" value="1"/>
</dbReference>
<dbReference type="InterPro" id="IPR003594">
    <property type="entry name" value="HATPase_dom"/>
</dbReference>
<keyword evidence="3" id="KW-0597">Phosphoprotein</keyword>
<evidence type="ECO:0000256" key="9">
    <source>
        <dbReference type="ARBA" id="ARBA00022989"/>
    </source>
</evidence>
<keyword evidence="4" id="KW-0808">Transferase</keyword>
<reference evidence="14 15" key="1">
    <citation type="submission" date="2021-07" db="EMBL/GenBank/DDBJ databases">
        <title>Paenibacillus radiodurans sp. nov., isolated from the southeastern edge of Tengger Desert.</title>
        <authorList>
            <person name="Zhang G."/>
        </authorList>
    </citation>
    <scope>NUCLEOTIDE SEQUENCE [LARGE SCALE GENOMIC DNA]</scope>
    <source>
        <strain evidence="14 15">CCM 7311</strain>
    </source>
</reference>
<evidence type="ECO:0000256" key="2">
    <source>
        <dbReference type="ARBA" id="ARBA00022475"/>
    </source>
</evidence>
<dbReference type="InterPro" id="IPR010559">
    <property type="entry name" value="Sig_transdc_His_kin_internal"/>
</dbReference>
<keyword evidence="6" id="KW-0547">Nucleotide-binding</keyword>
<dbReference type="Gene3D" id="6.10.340.10">
    <property type="match status" value="1"/>
</dbReference>
<dbReference type="SUPFAM" id="SSF55874">
    <property type="entry name" value="ATPase domain of HSP90 chaperone/DNA topoisomerase II/histidine kinase"/>
    <property type="match status" value="1"/>
</dbReference>
<evidence type="ECO:0000256" key="12">
    <source>
        <dbReference type="SAM" id="Phobius"/>
    </source>
</evidence>
<evidence type="ECO:0000256" key="8">
    <source>
        <dbReference type="ARBA" id="ARBA00022840"/>
    </source>
</evidence>
<dbReference type="PANTHER" id="PTHR34220:SF11">
    <property type="entry name" value="SENSOR PROTEIN KINASE HPTS"/>
    <property type="match status" value="1"/>
</dbReference>
<evidence type="ECO:0000256" key="7">
    <source>
        <dbReference type="ARBA" id="ARBA00022777"/>
    </source>
</evidence>
<dbReference type="Pfam" id="PF00672">
    <property type="entry name" value="HAMP"/>
    <property type="match status" value="1"/>
</dbReference>
<dbReference type="CDD" id="cd06225">
    <property type="entry name" value="HAMP"/>
    <property type="match status" value="1"/>
</dbReference>
<comment type="subcellular location">
    <subcellularLocation>
        <location evidence="1">Cell membrane</location>
        <topology evidence="1">Multi-pass membrane protein</topology>
    </subcellularLocation>
</comment>
<feature type="transmembrane region" description="Helical" evidence="12">
    <location>
        <begin position="297"/>
        <end position="316"/>
    </location>
</feature>